<dbReference type="Proteomes" id="UP001151532">
    <property type="component" value="Chromosome 2"/>
</dbReference>
<reference evidence="2" key="2">
    <citation type="journal article" date="2023" name="Int. J. Mol. Sci.">
        <title>De Novo Assembly and Annotation of 11 Diverse Shrub Willow (Salix) Genomes Reveals Novel Gene Organization in Sex-Linked Regions.</title>
        <authorList>
            <person name="Hyden B."/>
            <person name="Feng K."/>
            <person name="Yates T.B."/>
            <person name="Jawdy S."/>
            <person name="Cereghino C."/>
            <person name="Smart L.B."/>
            <person name="Muchero W."/>
        </authorList>
    </citation>
    <scope>NUCLEOTIDE SEQUENCE</scope>
    <source>
        <tissue evidence="2">Shoot tip</tissue>
    </source>
</reference>
<feature type="compositionally biased region" description="Low complexity" evidence="1">
    <location>
        <begin position="8"/>
        <end position="20"/>
    </location>
</feature>
<evidence type="ECO:0000313" key="3">
    <source>
        <dbReference type="Proteomes" id="UP001151532"/>
    </source>
</evidence>
<name>A0A9Q0SQZ7_SALPP</name>
<evidence type="ECO:0000313" key="2">
    <source>
        <dbReference type="EMBL" id="KAJ6686115.1"/>
    </source>
</evidence>
<sequence>MAAGGKGCTARGATARAGGTNQWGATPSILASDKLRATGTVLISCGDHRHPPFQGHSLEIAASLILSQLCSVGNTNQPIMLVINIIPPSTSDARQPASSQLFSVPVNDGGQQAGRIGRVLCQWTCGWITVTSPVKPSFQEITKVRLSNTSRSTLATAAKIMALAAMKPMKPGLEESHDQIHRIRITLSSKNVKNLEKGFFFLLVKVL</sequence>
<comment type="caution">
    <text evidence="2">The sequence shown here is derived from an EMBL/GenBank/DDBJ whole genome shotgun (WGS) entry which is preliminary data.</text>
</comment>
<gene>
    <name evidence="2" type="ORF">OIU79_016001</name>
</gene>
<dbReference type="EMBL" id="JAPFFK010000019">
    <property type="protein sequence ID" value="KAJ6686115.1"/>
    <property type="molecule type" value="Genomic_DNA"/>
</dbReference>
<proteinExistence type="predicted"/>
<organism evidence="2 3">
    <name type="scientific">Salix purpurea</name>
    <name type="common">Purple osier willow</name>
    <dbReference type="NCBI Taxonomy" id="77065"/>
    <lineage>
        <taxon>Eukaryota</taxon>
        <taxon>Viridiplantae</taxon>
        <taxon>Streptophyta</taxon>
        <taxon>Embryophyta</taxon>
        <taxon>Tracheophyta</taxon>
        <taxon>Spermatophyta</taxon>
        <taxon>Magnoliopsida</taxon>
        <taxon>eudicotyledons</taxon>
        <taxon>Gunneridae</taxon>
        <taxon>Pentapetalae</taxon>
        <taxon>rosids</taxon>
        <taxon>fabids</taxon>
        <taxon>Malpighiales</taxon>
        <taxon>Salicaceae</taxon>
        <taxon>Saliceae</taxon>
        <taxon>Salix</taxon>
    </lineage>
</organism>
<accession>A0A9Q0SQZ7</accession>
<protein>
    <submittedName>
        <fullName evidence="2">Uncharacterized protein</fullName>
    </submittedName>
</protein>
<keyword evidence="3" id="KW-1185">Reference proteome</keyword>
<feature type="region of interest" description="Disordered" evidence="1">
    <location>
        <begin position="1"/>
        <end position="23"/>
    </location>
</feature>
<dbReference type="AlphaFoldDB" id="A0A9Q0SQZ7"/>
<evidence type="ECO:0000256" key="1">
    <source>
        <dbReference type="SAM" id="MobiDB-lite"/>
    </source>
</evidence>
<reference evidence="2" key="1">
    <citation type="submission" date="2022-11" db="EMBL/GenBank/DDBJ databases">
        <authorList>
            <person name="Hyden B.L."/>
            <person name="Feng K."/>
            <person name="Yates T."/>
            <person name="Jawdy S."/>
            <person name="Smart L.B."/>
            <person name="Muchero W."/>
        </authorList>
    </citation>
    <scope>NUCLEOTIDE SEQUENCE</scope>
    <source>
        <tissue evidence="2">Shoot tip</tissue>
    </source>
</reference>